<dbReference type="OrthoDB" id="46396at2759"/>
<dbReference type="EMBL" id="CP009397">
    <property type="protein sequence ID" value="AIN99691.1"/>
    <property type="molecule type" value="Genomic_DNA"/>
</dbReference>
<dbReference type="VEuPathDB" id="TriTrypDB:LPMP_280570"/>
<keyword evidence="9" id="KW-1185">Reference proteome</keyword>
<evidence type="ECO:0000256" key="7">
    <source>
        <dbReference type="SAM" id="Phobius"/>
    </source>
</evidence>
<feature type="transmembrane region" description="Helical" evidence="7">
    <location>
        <begin position="411"/>
        <end position="436"/>
    </location>
</feature>
<dbReference type="PANTHER" id="PTHR10332">
    <property type="entry name" value="EQUILIBRATIVE NUCLEOSIDE TRANSPORTER"/>
    <property type="match status" value="1"/>
</dbReference>
<gene>
    <name evidence="8" type="ORF">LPMP_280570</name>
</gene>
<dbReference type="AlphaFoldDB" id="A0A088SD97"/>
<dbReference type="eggNOG" id="KOG1479">
    <property type="taxonomic scope" value="Eukaryota"/>
</dbReference>
<comment type="subcellular location">
    <subcellularLocation>
        <location evidence="1">Membrane</location>
        <topology evidence="1">Multi-pass membrane protein</topology>
    </subcellularLocation>
</comment>
<evidence type="ECO:0000256" key="6">
    <source>
        <dbReference type="ARBA" id="ARBA00023136"/>
    </source>
</evidence>
<evidence type="ECO:0000256" key="1">
    <source>
        <dbReference type="ARBA" id="ARBA00004141"/>
    </source>
</evidence>
<evidence type="ECO:0000313" key="9">
    <source>
        <dbReference type="Proteomes" id="UP000063063"/>
    </source>
</evidence>
<keyword evidence="3" id="KW-0813">Transport</keyword>
<dbReference type="GeneID" id="22576502"/>
<evidence type="ECO:0000256" key="2">
    <source>
        <dbReference type="ARBA" id="ARBA00007965"/>
    </source>
</evidence>
<dbReference type="RefSeq" id="XP_010700398.1">
    <property type="nucleotide sequence ID" value="XM_010702096.1"/>
</dbReference>
<keyword evidence="4 7" id="KW-0812">Transmembrane</keyword>
<keyword evidence="6 7" id="KW-0472">Membrane</keyword>
<protein>
    <submittedName>
        <fullName evidence="8">Nucleobase/nucleoside transporter</fullName>
    </submittedName>
</protein>
<feature type="transmembrane region" description="Helical" evidence="7">
    <location>
        <begin position="330"/>
        <end position="351"/>
    </location>
</feature>
<reference evidence="8 9" key="1">
    <citation type="journal article" date="2015" name="Sci. Rep.">
        <title>The genome of Leishmania panamensis: insights into genomics of the L. (Viannia) subgenus.</title>
        <authorList>
            <person name="Llanes A."/>
            <person name="Restrepo C.M."/>
            <person name="Vecchio G.D."/>
            <person name="Anguizola F.J."/>
            <person name="Lleonart R."/>
        </authorList>
    </citation>
    <scope>NUCLEOTIDE SEQUENCE [LARGE SCALE GENOMIC DNA]</scope>
    <source>
        <strain evidence="8 9">MHOM/PA/94/PSC-1</strain>
    </source>
</reference>
<feature type="transmembrane region" description="Helical" evidence="7">
    <location>
        <begin position="477"/>
        <end position="504"/>
    </location>
</feature>
<evidence type="ECO:0000256" key="4">
    <source>
        <dbReference type="ARBA" id="ARBA00022692"/>
    </source>
</evidence>
<dbReference type="PANTHER" id="PTHR10332:SF10">
    <property type="entry name" value="EQUILIBRATIVE NUCLEOSIDE TRANSPORTER 4"/>
    <property type="match status" value="1"/>
</dbReference>
<feature type="transmembrane region" description="Helical" evidence="7">
    <location>
        <begin position="378"/>
        <end position="399"/>
    </location>
</feature>
<evidence type="ECO:0000313" key="8">
    <source>
        <dbReference type="EMBL" id="AIN99691.1"/>
    </source>
</evidence>
<dbReference type="Pfam" id="PF01733">
    <property type="entry name" value="Nucleoside_tran"/>
    <property type="match status" value="1"/>
</dbReference>
<feature type="transmembrane region" description="Helical" evidence="7">
    <location>
        <begin position="65"/>
        <end position="88"/>
    </location>
</feature>
<evidence type="ECO:0000256" key="3">
    <source>
        <dbReference type="ARBA" id="ARBA00022448"/>
    </source>
</evidence>
<feature type="transmembrane region" description="Helical" evidence="7">
    <location>
        <begin position="7"/>
        <end position="26"/>
    </location>
</feature>
<feature type="transmembrane region" description="Helical" evidence="7">
    <location>
        <begin position="442"/>
        <end position="465"/>
    </location>
</feature>
<feature type="transmembrane region" description="Helical" evidence="7">
    <location>
        <begin position="125"/>
        <end position="150"/>
    </location>
</feature>
<feature type="transmembrane region" description="Helical" evidence="7">
    <location>
        <begin position="100"/>
        <end position="119"/>
    </location>
</feature>
<name>A0A088SD97_LEIPA</name>
<feature type="transmembrane region" description="Helical" evidence="7">
    <location>
        <begin position="195"/>
        <end position="217"/>
    </location>
</feature>
<dbReference type="GO" id="GO:0005886">
    <property type="term" value="C:plasma membrane"/>
    <property type="evidence" value="ECO:0007669"/>
    <property type="project" value="TreeGrafter"/>
</dbReference>
<dbReference type="InterPro" id="IPR002259">
    <property type="entry name" value="Eqnu_transpt"/>
</dbReference>
<organism evidence="8 9">
    <name type="scientific">Leishmania panamensis</name>
    <dbReference type="NCBI Taxonomy" id="5679"/>
    <lineage>
        <taxon>Eukaryota</taxon>
        <taxon>Discoba</taxon>
        <taxon>Euglenozoa</taxon>
        <taxon>Kinetoplastea</taxon>
        <taxon>Metakinetoplastina</taxon>
        <taxon>Trypanosomatida</taxon>
        <taxon>Trypanosomatidae</taxon>
        <taxon>Leishmaniinae</taxon>
        <taxon>Leishmania</taxon>
        <taxon>Leishmania guyanensis species complex</taxon>
    </lineage>
</organism>
<dbReference type="KEGG" id="lpan:LPMP_280570"/>
<comment type="similarity">
    <text evidence="2">Belongs to the SLC29A/ENT transporter (TC 2.A.57) family.</text>
</comment>
<dbReference type="Proteomes" id="UP000063063">
    <property type="component" value="Chromosome 28"/>
</dbReference>
<sequence>MPLEEILLYAAGAVLGLCCLFVYNSFLSSPSYMEHYFQFAAVKYTDDVRTLPQAMNKPFWSKISTWMTVLMILPMFLLQFVMLTPWVLRQKVQYRIITGAVFSLVAALLLPVCAAGGGVSERSSMAVLIISCIVAGGATTVLQSALFALFGSLPTKYITALVMGGGFSGSVSSVLRIIITVALPSTFSGVKTGAVIFFSIGIALMVVVIAITVLLRFSPLVRTYCKDYGRSCHGAFCVQGEGEKSQPPQECVCATAPRLDSTPTQERMAENGAEKMGIAMGAAQNLDDGEPQAYTTGKCENAAGSPLSWQDNDANVVEAEASVFAVVRKIWLMLVCLAASMFTTLVLFPGIGLSAMYKESNATGGLTPAKDTAWSKEAIMPMVVILMFNVGDTIGRLIVNFQKLWCPQRFVPVLVVVRAIVCVIPLALGICTPRVINSNVNPIVVFLLLGSTNGYLLGLAIAYGSGDPRLTTKEREIAGPCICFAILGGITFGSVVSLLVLTLAL</sequence>
<proteinExistence type="inferred from homology"/>
<keyword evidence="5 7" id="KW-1133">Transmembrane helix</keyword>
<dbReference type="VEuPathDB" id="TriTrypDB:LPAL13_280011100"/>
<feature type="transmembrane region" description="Helical" evidence="7">
    <location>
        <begin position="157"/>
        <end position="183"/>
    </location>
</feature>
<accession>A0A088SD97</accession>
<evidence type="ECO:0000256" key="5">
    <source>
        <dbReference type="ARBA" id="ARBA00022989"/>
    </source>
</evidence>
<dbReference type="GO" id="GO:0005337">
    <property type="term" value="F:nucleoside transmembrane transporter activity"/>
    <property type="evidence" value="ECO:0007669"/>
    <property type="project" value="InterPro"/>
</dbReference>